<dbReference type="GO" id="GO:0046872">
    <property type="term" value="F:metal ion binding"/>
    <property type="evidence" value="ECO:0007669"/>
    <property type="project" value="InterPro"/>
</dbReference>
<protein>
    <recommendedName>
        <fullName evidence="1">Mycothiol-dependent maleylpyruvate isomerase metal-binding domain-containing protein</fullName>
    </recommendedName>
</protein>
<organism evidence="2">
    <name type="scientific">marine metagenome</name>
    <dbReference type="NCBI Taxonomy" id="408172"/>
    <lineage>
        <taxon>unclassified sequences</taxon>
        <taxon>metagenomes</taxon>
        <taxon>ecological metagenomes</taxon>
    </lineage>
</organism>
<evidence type="ECO:0000313" key="2">
    <source>
        <dbReference type="EMBL" id="SVB54634.1"/>
    </source>
</evidence>
<reference evidence="2" key="1">
    <citation type="submission" date="2018-05" db="EMBL/GenBank/DDBJ databases">
        <authorList>
            <person name="Lanie J.A."/>
            <person name="Ng W.-L."/>
            <person name="Kazmierczak K.M."/>
            <person name="Andrzejewski T.M."/>
            <person name="Davidsen T.M."/>
            <person name="Wayne K.J."/>
            <person name="Tettelin H."/>
            <person name="Glass J.I."/>
            <person name="Rusch D."/>
            <person name="Podicherti R."/>
            <person name="Tsui H.-C.T."/>
            <person name="Winkler M.E."/>
        </authorList>
    </citation>
    <scope>NUCLEOTIDE SEQUENCE</scope>
</reference>
<proteinExistence type="predicted"/>
<evidence type="ECO:0000259" key="1">
    <source>
        <dbReference type="Pfam" id="PF11716"/>
    </source>
</evidence>
<gene>
    <name evidence="2" type="ORF">METZ01_LOCUS207488</name>
</gene>
<sequence length="272" mass="30557">MDSKERPSINVIDALRANHNDLQEFVDSLTGDEWQMASACEGWRVQDVFAHVTSNLKQFADPDPPGDEQDQLSAEEAMEALVSPRKDWSPDELIEEYYKYLEPALNVFSNLIEEPTASVEQQLSDLGTYQLRWLPYAFCFDHYCHLRHDMTSPGGPIERDLPSADDLRLAPGIEWMLAGLPQMCSKDLTSLKKPVLLSLTGPGGGKWVLHNSGENELIQIDNYSEQEVSASITSTSHDFVSWATHRSSWEDYCSLDGDLEYVSSLIGSINII</sequence>
<dbReference type="Pfam" id="PF11716">
    <property type="entry name" value="MDMPI_N"/>
    <property type="match status" value="1"/>
</dbReference>
<dbReference type="EMBL" id="UINC01046514">
    <property type="protein sequence ID" value="SVB54634.1"/>
    <property type="molecule type" value="Genomic_DNA"/>
</dbReference>
<dbReference type="Gene3D" id="1.20.120.450">
    <property type="entry name" value="dinb family like domain"/>
    <property type="match status" value="1"/>
</dbReference>
<name>A0A382EX08_9ZZZZ</name>
<dbReference type="InterPro" id="IPR034660">
    <property type="entry name" value="DinB/YfiT-like"/>
</dbReference>
<accession>A0A382EX08</accession>
<feature type="domain" description="Mycothiol-dependent maleylpyruvate isomerase metal-binding" evidence="1">
    <location>
        <begin position="15"/>
        <end position="96"/>
    </location>
</feature>
<dbReference type="AlphaFoldDB" id="A0A382EX08"/>
<dbReference type="InterPro" id="IPR024344">
    <property type="entry name" value="MDMPI_metal-binding"/>
</dbReference>
<dbReference type="SUPFAM" id="SSF109854">
    <property type="entry name" value="DinB/YfiT-like putative metalloenzymes"/>
    <property type="match status" value="1"/>
</dbReference>